<dbReference type="GeneID" id="33898691"/>
<dbReference type="RefSeq" id="WP_012095915.1">
    <property type="nucleotide sequence ID" value="NZ_CP024096.1"/>
</dbReference>
<name>A0AAX2CLZ3_9BACI</name>
<organism evidence="1 2">
    <name type="scientific">Bacillus cytotoxicus</name>
    <dbReference type="NCBI Taxonomy" id="580165"/>
    <lineage>
        <taxon>Bacteria</taxon>
        <taxon>Bacillati</taxon>
        <taxon>Bacillota</taxon>
        <taxon>Bacilli</taxon>
        <taxon>Bacillales</taxon>
        <taxon>Bacillaceae</taxon>
        <taxon>Bacillus</taxon>
        <taxon>Bacillus cereus group</taxon>
    </lineage>
</organism>
<accession>A0AAX2CLZ3</accession>
<dbReference type="EMBL" id="FMIK01000051">
    <property type="protein sequence ID" value="SCM03750.1"/>
    <property type="molecule type" value="Genomic_DNA"/>
</dbReference>
<sequence length="75" mass="8656">MKTVLAIAGLIWVMSHSIPIFEGEQIRTALNKHFSEYRMIDRQYNVVKVRVKDCFHTVTVEGNMVVKDTKVCDSK</sequence>
<protein>
    <recommendedName>
        <fullName evidence="3">Group-specific protein</fullName>
    </recommendedName>
</protein>
<gene>
    <name evidence="1" type="ORF">BCB44BAC_03878</name>
</gene>
<evidence type="ECO:0000313" key="2">
    <source>
        <dbReference type="Proteomes" id="UP000242164"/>
    </source>
</evidence>
<dbReference type="AlphaFoldDB" id="A0AAX2CLZ3"/>
<evidence type="ECO:0000313" key="1">
    <source>
        <dbReference type="EMBL" id="SCM03750.1"/>
    </source>
</evidence>
<evidence type="ECO:0008006" key="3">
    <source>
        <dbReference type="Google" id="ProtNLM"/>
    </source>
</evidence>
<comment type="caution">
    <text evidence="1">The sequence shown here is derived from an EMBL/GenBank/DDBJ whole genome shotgun (WGS) entry which is preliminary data.</text>
</comment>
<reference evidence="1 2" key="1">
    <citation type="submission" date="2016-08" db="EMBL/GenBank/DDBJ databases">
        <authorList>
            <person name="Loux V."/>
            <person name="Rue O."/>
        </authorList>
    </citation>
    <scope>NUCLEOTIDE SEQUENCE [LARGE SCALE GENOMIC DNA]</scope>
    <source>
        <strain evidence="1 2">AFSSA_08CEB44bac</strain>
    </source>
</reference>
<proteinExistence type="predicted"/>
<dbReference type="Proteomes" id="UP000242164">
    <property type="component" value="Unassembled WGS sequence"/>
</dbReference>